<dbReference type="InterPro" id="IPR022185">
    <property type="entry name" value="DUF3712"/>
</dbReference>
<keyword evidence="1" id="KW-0472">Membrane</keyword>
<dbReference type="PANTHER" id="PTHR35895:SF1">
    <property type="entry name" value="LIPID-BINDING SERUM GLYCOPROTEIN C-TERMINAL DOMAIN-CONTAINING PROTEIN"/>
    <property type="match status" value="1"/>
</dbReference>
<dbReference type="InterPro" id="IPR046368">
    <property type="entry name" value="Tag1"/>
</dbReference>
<evidence type="ECO:0000313" key="2">
    <source>
        <dbReference type="EMBL" id="WFD37218.1"/>
    </source>
</evidence>
<dbReference type="Proteomes" id="UP001217754">
    <property type="component" value="Chromosome 1"/>
</dbReference>
<reference evidence="2" key="1">
    <citation type="submission" date="2023-03" db="EMBL/GenBank/DDBJ databases">
        <title>Mating type loci evolution in Malassezia.</title>
        <authorList>
            <person name="Coelho M.A."/>
        </authorList>
    </citation>
    <scope>NUCLEOTIDE SEQUENCE</scope>
    <source>
        <strain evidence="2">CBS 9431</strain>
    </source>
</reference>
<organism evidence="2 3">
    <name type="scientific">Malassezia japonica</name>
    <dbReference type="NCBI Taxonomy" id="223818"/>
    <lineage>
        <taxon>Eukaryota</taxon>
        <taxon>Fungi</taxon>
        <taxon>Dikarya</taxon>
        <taxon>Basidiomycota</taxon>
        <taxon>Ustilaginomycotina</taxon>
        <taxon>Malasseziomycetes</taxon>
        <taxon>Malasseziales</taxon>
        <taxon>Malasseziaceae</taxon>
        <taxon>Malassezia</taxon>
    </lineage>
</organism>
<feature type="transmembrane region" description="Helical" evidence="1">
    <location>
        <begin position="32"/>
        <end position="60"/>
    </location>
</feature>
<name>A0AAF0EU78_9BASI</name>
<dbReference type="RefSeq" id="XP_060120115.1">
    <property type="nucleotide sequence ID" value="XM_060264132.1"/>
</dbReference>
<keyword evidence="3" id="KW-1185">Reference proteome</keyword>
<gene>
    <name evidence="2" type="ORF">MJAP1_000160</name>
</gene>
<dbReference type="GeneID" id="85223809"/>
<dbReference type="Pfam" id="PF12505">
    <property type="entry name" value="DUF3712"/>
    <property type="match status" value="6"/>
</dbReference>
<keyword evidence="1" id="KW-1133">Transmembrane helix</keyword>
<accession>A0AAF0EU78</accession>
<dbReference type="PANTHER" id="PTHR35895">
    <property type="entry name" value="CHROMOSOME 16, WHOLE GENOME SHOTGUN SEQUENCE"/>
    <property type="match status" value="1"/>
</dbReference>
<evidence type="ECO:0000256" key="1">
    <source>
        <dbReference type="SAM" id="Phobius"/>
    </source>
</evidence>
<sequence>MPTSQYHRAGKPIGYFAARNTIYQKKLLSGKLAVFCFLILPVLIVLNLVIILLPVLLAVANHTLSVSVMHIYASNITQPQETQFPLTLEGQVNKAGVFPATLFFREDVQVKWMTPPSETEEMREVILGHFGLAQIGIAAGHGRIKQATTFHINDPHMFGIFTQYMINNEEFTWRLVCDNVHVEAFSFLPTYENVRLTKDVVFKGINNFKDVKILDFQLPSADPEGGLSFYAKTSLTNPSPFGFQLGKLNVNLISNGIMLGPGYSLNVNVTPGINIIDLQGRLIPHSENTTELNIIGKIFTQFINGEITPTIAQGVSVVAMEGQSPSWLTMGIQSLNMYVPFQAPYPINPIKSITIKQFNLTYDEDTEPYSPTSSSDSLSAVLALPFGFPLNILSTRNDIDIMDPTGSHKIAHVSGAYSNSATQLDIVASGQMAGTLYITLKPSPTYMPNQTDAAKREFELFQKTFTFSAEDPLVLAGSSSALTDTPIGRILLDGIQFKVGSGLMGLQGLNHYPTTINGVDVIGGTRDGLKLAVNTTIINPSNVNLAVGTTKLLFIYTDVVGDVELDNLNLVIGENNLSTISNFNPKVSPNGYELLNRYISGLDSPVNISGYEGSTAVQSLVPAFSAVRVNTTLGGLKTQLVGQAQLKVLNTTGIQDDVAHSIVSLNNPFSSGLKITNIKTNVTSHGLFVASIDTDLDFSAGGKATTNSPDIPLHLNLYPPDIFALVRALAVQSGQDVKQFDGVVELAGYTYSKTTDANNNIKPSKRSLREEELETELDAEMMQTHLLSKRKTNMYTGFNLVNFVQKAFSVASANLEIVSMTQIGDYESALTFSQQNVPLKTDDSLNLLLPVLSKPIVQKIIDGATLGIDKITIIDPQLKSFKTQLVGSITNSGPFDAKISFPQGLQVSWNNKVLGQIAMPQISLAADEGAQLNLEADFAVADVDALTEFTKFLVTQPSFVWQIAGQGLQVDALGISVGGMTINKGVILTGMNNLKNAVTVQKYDLPSNDPAGGIHLTAQSVITNPSQIGVQLSRFGTMVYRNGTNLGPTAAAGPFTLLPLSKTNLPLAGRLQHQDSTQGLATLSQTFTDVVHGKEIPVEIRGDYAGPSSVTWLNEGIKLLVVQTKLPAVHFSVIRAISLNQMTLMFTEKTAWNPATSSSNTQAPFYLPFGFPLDIQSAGGDFIEGYKGSDIAILKVPMSPAVTQVQARIMTLRFNDVPMQAYSDKHSQFSGFLADTTAQKSVTFQLHGTADAKAKTAAGLVTISDIPFSVPTTLDGLQNLNAKPVVTSDLDVAHGYKSYLLITLKASMYNPSHITIGTGDVSFTLLFQGHNIGTAQVKNLILHPGMNEVATDVHYSPQGSANKAAGQKMLENYVQGIQSTAVIQGSRDTTPIASLKQALSGITLSTQIPPLHQLLLIETRLVIPKNIAQTCIAQATFQLRNPFTASINLLKVNAKAMYQGIYLGSIDQTLNPPVSAPGHTTITSRTLPLKMDLDPKNLIRFIEKAAANTHTDLGPLTAQFDKVMAMSSTKTTVKPYPDDNPPNCHSGQQFDVFGAVMSLLKGLEVSLEIESLTKLDDYQTPLNIVQQPVPTDTDRTALYLIGPVGAPIVQNIVDQATLSFSVTNITNVRDDGFDLSLQGQLLNTGPFDAQIEFPEGVAVTWEGQNIAQISLPPICAKANEGVPNLQSHGKLKITNQKGFTKFATYILHNPSFVWTIHSDKLRVRALNIIFNDVKISKKLNFQAFNNLHGVSITSFDIPGETSNALKIVTGSTIPSPASLGIELDTTNFKIFFNGVYQGPVHSTNLFLAAKTTTAVTLNGFITHRDSQKAADVTGQLFSQYLQGKNSSLEIKGDSVVTKANGNKPVGWLTAAFKTLTLNVVLPGHIYQVLYALTISDVTAHIMQQSDTWAIPTSSNQSIATYANPLHFSLTPLKAALNATVSYQNRVSAQLNVPMVKCKAGTSHSPNDRQPLEVSFKDVPLVALDHANFQNALRGAAIEPRVSLYLKGTASLVARLVIGDIPISGVPFNVTTSLKTLDSLQHKATVLQIDVINGSPEYIEPERNMGRQQIPQKITADIYGSPNLPVPISPFESLIPGIMALNITAHGKGIASRPLYRIDAVFDILTLFASPDFRPYIYIFLTFQNDMMTELDFLEIQNESRMAGIIGSLPVIGKNLDVYNQAKVRLGGPNGYVIPGLLLNEYDVPATYALAIGILGNLGKLNPDDRSKITTGMKSIGTQDNGLQKIPIL</sequence>
<protein>
    <submittedName>
        <fullName evidence="2">Uncharacterized protein</fullName>
    </submittedName>
</protein>
<evidence type="ECO:0000313" key="3">
    <source>
        <dbReference type="Proteomes" id="UP001217754"/>
    </source>
</evidence>
<dbReference type="GO" id="GO:0000329">
    <property type="term" value="C:fungal-type vacuole membrane"/>
    <property type="evidence" value="ECO:0007669"/>
    <property type="project" value="InterPro"/>
</dbReference>
<proteinExistence type="predicted"/>
<keyword evidence="1" id="KW-0812">Transmembrane</keyword>
<dbReference type="EMBL" id="CP119958">
    <property type="protein sequence ID" value="WFD37218.1"/>
    <property type="molecule type" value="Genomic_DNA"/>
</dbReference>